<name>A0A3B0U2Z8_9ZZZZ</name>
<organism evidence="1">
    <name type="scientific">hydrothermal vent metagenome</name>
    <dbReference type="NCBI Taxonomy" id="652676"/>
    <lineage>
        <taxon>unclassified sequences</taxon>
        <taxon>metagenomes</taxon>
        <taxon>ecological metagenomes</taxon>
    </lineage>
</organism>
<dbReference type="EMBL" id="UOEP01000177">
    <property type="protein sequence ID" value="VAW22713.1"/>
    <property type="molecule type" value="Genomic_DNA"/>
</dbReference>
<proteinExistence type="predicted"/>
<dbReference type="AlphaFoldDB" id="A0A3B0U2Z8"/>
<protein>
    <recommendedName>
        <fullName evidence="2">Adhesin domain-containing protein</fullName>
    </recommendedName>
</protein>
<gene>
    <name evidence="1" type="ORF">MNBD_BACTEROID01-1027</name>
</gene>
<accession>A0A3B0U2Z8</accession>
<evidence type="ECO:0000313" key="1">
    <source>
        <dbReference type="EMBL" id="VAW22713.1"/>
    </source>
</evidence>
<reference evidence="1" key="1">
    <citation type="submission" date="2018-06" db="EMBL/GenBank/DDBJ databases">
        <authorList>
            <person name="Zhirakovskaya E."/>
        </authorList>
    </citation>
    <scope>NUCLEOTIDE SEQUENCE</scope>
</reference>
<sequence length="348" mass="38274">MKPKFNLLATFLLFASFIANAVNIDAVKEYHESWPANSVQTMQIINKYGEVRVENNGGSEVTVDVIVTVEASSESRANKMLQFIDIDFSKSGNKIKAETSIDNDFKSRKNFTIDYIVNIPTDKNLIIENKFGNVVVNELNARGDFIVKYGLFSAYKLNGVNPEDINITLEYGKATIETISSAIISVKYSKIFLGKANSLELTSKYSVLNIEELNSITLDSRYDTFNFEKAGSVEGSTKYSNLKIDELKKAIKIENGYGSIKVGEVAPGFELISINNSYGGITLGLGSQASYDVDVNCEYCNISYDVARFSGNKKSENHTKSIKGGIGSGEPSGKVVINSRYGGVKLYD</sequence>
<evidence type="ECO:0008006" key="2">
    <source>
        <dbReference type="Google" id="ProtNLM"/>
    </source>
</evidence>